<dbReference type="AlphaFoldDB" id="A0A9W6MPE4"/>
<name>A0A9W6MPE4_9PROT</name>
<reference evidence="2" key="1">
    <citation type="journal article" date="2014" name="Int. J. Syst. Evol. Microbiol.">
        <title>Complete genome sequence of Corynebacterium casei LMG S-19264T (=DSM 44701T), isolated from a smear-ripened cheese.</title>
        <authorList>
            <consortium name="US DOE Joint Genome Institute (JGI-PGF)"/>
            <person name="Walter F."/>
            <person name="Albersmeier A."/>
            <person name="Kalinowski J."/>
            <person name="Ruckert C."/>
        </authorList>
    </citation>
    <scope>NUCLEOTIDE SEQUENCE</scope>
    <source>
        <strain evidence="2">VKM B-1513</strain>
    </source>
</reference>
<reference evidence="2" key="2">
    <citation type="submission" date="2023-01" db="EMBL/GenBank/DDBJ databases">
        <authorList>
            <person name="Sun Q."/>
            <person name="Evtushenko L."/>
        </authorList>
    </citation>
    <scope>NUCLEOTIDE SEQUENCE</scope>
    <source>
        <strain evidence="2">VKM B-1513</strain>
    </source>
</reference>
<evidence type="ECO:0008006" key="4">
    <source>
        <dbReference type="Google" id="ProtNLM"/>
    </source>
</evidence>
<dbReference type="Proteomes" id="UP001143486">
    <property type="component" value="Unassembled WGS sequence"/>
</dbReference>
<evidence type="ECO:0000313" key="3">
    <source>
        <dbReference type="Proteomes" id="UP001143486"/>
    </source>
</evidence>
<proteinExistence type="predicted"/>
<comment type="caution">
    <text evidence="2">The sequence shown here is derived from an EMBL/GenBank/DDBJ whole genome shotgun (WGS) entry which is preliminary data.</text>
</comment>
<feature type="region of interest" description="Disordered" evidence="1">
    <location>
        <begin position="1"/>
        <end position="20"/>
    </location>
</feature>
<sequence>MLAACASPTPYQAADGSRRGFEEQQIETNRFRLSFEGNSLTDRETVETYLLYRAAELTVEQGFDYFTVVTRATDEDTRVTASGFGSPYYSAFPVHYSYYHPRWGWHGWRDPFWDDTRYRETTRYEASAEIFLGRGTKPDDPSAFDARDVIANLSDDIVRPEPG</sequence>
<accession>A0A9W6MPE4</accession>
<keyword evidence="3" id="KW-1185">Reference proteome</keyword>
<evidence type="ECO:0000313" key="2">
    <source>
        <dbReference type="EMBL" id="GLK53113.1"/>
    </source>
</evidence>
<organism evidence="2 3">
    <name type="scientific">Maricaulis virginensis</name>
    <dbReference type="NCBI Taxonomy" id="144022"/>
    <lineage>
        <taxon>Bacteria</taxon>
        <taxon>Pseudomonadati</taxon>
        <taxon>Pseudomonadota</taxon>
        <taxon>Alphaproteobacteria</taxon>
        <taxon>Maricaulales</taxon>
        <taxon>Maricaulaceae</taxon>
        <taxon>Maricaulis</taxon>
    </lineage>
</organism>
<dbReference type="NCBIfam" id="NF047637">
    <property type="entry name" value="lipo_CC0125"/>
    <property type="match status" value="1"/>
</dbReference>
<dbReference type="EMBL" id="BSFE01000008">
    <property type="protein sequence ID" value="GLK53113.1"/>
    <property type="molecule type" value="Genomic_DNA"/>
</dbReference>
<protein>
    <recommendedName>
        <fullName evidence="4">Lipoprotein</fullName>
    </recommendedName>
</protein>
<evidence type="ECO:0000256" key="1">
    <source>
        <dbReference type="SAM" id="MobiDB-lite"/>
    </source>
</evidence>
<gene>
    <name evidence="2" type="ORF">GCM10017621_26210</name>
</gene>